<dbReference type="GO" id="GO:0005694">
    <property type="term" value="C:chromosome"/>
    <property type="evidence" value="ECO:0007669"/>
    <property type="project" value="UniProtKB-ARBA"/>
</dbReference>
<evidence type="ECO:0000259" key="15">
    <source>
        <dbReference type="PROSITE" id="PS51204"/>
    </source>
</evidence>
<dbReference type="SMART" id="SM00951">
    <property type="entry name" value="QLQ"/>
    <property type="match status" value="1"/>
</dbReference>
<feature type="region of interest" description="Disordered" evidence="11">
    <location>
        <begin position="1144"/>
        <end position="1213"/>
    </location>
</feature>
<dbReference type="PROSITE" id="PS50014">
    <property type="entry name" value="BROMODOMAIN_2"/>
    <property type="match status" value="1"/>
</dbReference>
<dbReference type="PROSITE" id="PS51194">
    <property type="entry name" value="HELICASE_CTER"/>
    <property type="match status" value="1"/>
</dbReference>
<evidence type="ECO:0000256" key="4">
    <source>
        <dbReference type="ARBA" id="ARBA00022806"/>
    </source>
</evidence>
<dbReference type="Gene3D" id="3.40.50.300">
    <property type="entry name" value="P-loop containing nucleotide triphosphate hydrolases"/>
    <property type="match status" value="1"/>
</dbReference>
<dbReference type="Pfam" id="PF07529">
    <property type="entry name" value="HSA"/>
    <property type="match status" value="1"/>
</dbReference>
<feature type="domain" description="HSA" evidence="15">
    <location>
        <begin position="372"/>
        <end position="448"/>
    </location>
</feature>
<gene>
    <name evidence="17" type="primary">ABSGL_03497.1 scaffold 4609</name>
</gene>
<dbReference type="PANTHER" id="PTHR10799">
    <property type="entry name" value="SNF2/RAD54 HELICASE FAMILY"/>
    <property type="match status" value="1"/>
</dbReference>
<dbReference type="Pfam" id="PF00271">
    <property type="entry name" value="Helicase_C"/>
    <property type="match status" value="1"/>
</dbReference>
<dbReference type="Pfam" id="PF14619">
    <property type="entry name" value="SnAC"/>
    <property type="match status" value="1"/>
</dbReference>
<dbReference type="InterPro" id="IPR038718">
    <property type="entry name" value="SNF2-like_sf"/>
</dbReference>
<keyword evidence="3" id="KW-0378">Hydrolase</keyword>
<dbReference type="InterPro" id="IPR049730">
    <property type="entry name" value="SNF2/RAD54-like_C"/>
</dbReference>
<dbReference type="SUPFAM" id="SSF47370">
    <property type="entry name" value="Bromodomain"/>
    <property type="match status" value="1"/>
</dbReference>
<dbReference type="InterPro" id="IPR014001">
    <property type="entry name" value="Helicase_ATP-bd"/>
</dbReference>
<dbReference type="PROSITE" id="PS51192">
    <property type="entry name" value="HELICASE_ATP_BIND_1"/>
    <property type="match status" value="1"/>
</dbReference>
<feature type="compositionally biased region" description="Low complexity" evidence="11">
    <location>
        <begin position="50"/>
        <end position="61"/>
    </location>
</feature>
<feature type="compositionally biased region" description="Polar residues" evidence="11">
    <location>
        <begin position="1150"/>
        <end position="1163"/>
    </location>
</feature>
<accession>A0A168M575</accession>
<dbReference type="OMA" id="YGPGHKL"/>
<dbReference type="SMART" id="SM00573">
    <property type="entry name" value="HSA"/>
    <property type="match status" value="1"/>
</dbReference>
<feature type="compositionally biased region" description="Polar residues" evidence="11">
    <location>
        <begin position="83"/>
        <end position="100"/>
    </location>
</feature>
<dbReference type="Gene3D" id="1.20.5.170">
    <property type="match status" value="1"/>
</dbReference>
<dbReference type="GO" id="GO:0006338">
    <property type="term" value="P:chromatin remodeling"/>
    <property type="evidence" value="ECO:0007669"/>
    <property type="project" value="UniProtKB-ARBA"/>
</dbReference>
<comment type="subcellular location">
    <subcellularLocation>
        <location evidence="1">Nucleus</location>
    </subcellularLocation>
</comment>
<dbReference type="Gene3D" id="3.40.50.10810">
    <property type="entry name" value="Tandem AAA-ATPase domain"/>
    <property type="match status" value="1"/>
</dbReference>
<dbReference type="Gene3D" id="1.20.920.10">
    <property type="entry name" value="Bromodomain-like"/>
    <property type="match status" value="1"/>
</dbReference>
<dbReference type="SMART" id="SM00487">
    <property type="entry name" value="DEXDc"/>
    <property type="match status" value="1"/>
</dbReference>
<dbReference type="Pfam" id="PF00439">
    <property type="entry name" value="Bromodomain"/>
    <property type="match status" value="1"/>
</dbReference>
<keyword evidence="7 10" id="KW-0103">Bromodomain</keyword>
<name>A0A168M575_ABSGL</name>
<dbReference type="InterPro" id="IPR001650">
    <property type="entry name" value="Helicase_C-like"/>
</dbReference>
<feature type="domain" description="Bromo" evidence="12">
    <location>
        <begin position="1239"/>
        <end position="1309"/>
    </location>
</feature>
<dbReference type="Proteomes" id="UP000078561">
    <property type="component" value="Unassembled WGS sequence"/>
</dbReference>
<evidence type="ECO:0000256" key="11">
    <source>
        <dbReference type="SAM" id="MobiDB-lite"/>
    </source>
</evidence>
<dbReference type="GO" id="GO:0006366">
    <property type="term" value="P:transcription by RNA polymerase II"/>
    <property type="evidence" value="ECO:0007669"/>
    <property type="project" value="UniProtKB-ARBA"/>
</dbReference>
<feature type="compositionally biased region" description="Polar residues" evidence="11">
    <location>
        <begin position="210"/>
        <end position="221"/>
    </location>
</feature>
<feature type="region of interest" description="Disordered" evidence="11">
    <location>
        <begin position="50"/>
        <end position="100"/>
    </location>
</feature>
<dbReference type="SMART" id="SM00297">
    <property type="entry name" value="BROMO"/>
    <property type="match status" value="1"/>
</dbReference>
<evidence type="ECO:0000313" key="18">
    <source>
        <dbReference type="Proteomes" id="UP000078561"/>
    </source>
</evidence>
<dbReference type="FunFam" id="3.40.50.10810:FF:000008">
    <property type="entry name" value="Chromatin structure-remodeling complex subunit snf21"/>
    <property type="match status" value="1"/>
</dbReference>
<evidence type="ECO:0000313" key="17">
    <source>
        <dbReference type="EMBL" id="SAL97970.1"/>
    </source>
</evidence>
<evidence type="ECO:0000259" key="16">
    <source>
        <dbReference type="PROSITE" id="PS51666"/>
    </source>
</evidence>
<dbReference type="PROSITE" id="PS51204">
    <property type="entry name" value="HSA"/>
    <property type="match status" value="1"/>
</dbReference>
<evidence type="ECO:0000256" key="3">
    <source>
        <dbReference type="ARBA" id="ARBA00022801"/>
    </source>
</evidence>
<sequence length="1361" mass="156458">MPKDKITALIQRARFLQSQGASEETLPELANIMQFLRHAQNQQRLQYQQRMLQQQQQQQQQANVPPTGIPSSQPLSATPLPPQQLTIDTSNSGATSSPPQHTVFTQEQLAALKYQIMAYKLISKNMPLPPNLQQAILASPTSDSSMNTLSSSVNPPHKSPLADSQAQPSSSTLQSPVTQSDTVPPAAPSSIPSTTATVTPTTTPTEPSTQPNRDATTSKTSTPPQVAPPPPTPVYNAYASPYNLMKKPISSFSHASRQQRLLIPSITASGMDPEALSQERERRIQARITFRQSQLESETKQDSDQENAMAKDKIKALIELQSLKLLEKQKKLRQEFVVGMTKGSVVATTVDRLAYRKMKKLSLREARGLEAIERQQRLDRQQREKQHHLEHLQRICDHGRAMLTAQQTWQAKQTKLGRTILQFHQHIEKEEQKKAERLSKERIKALKNDDEEAYMKLIDEAKDTRLTQLLRQTGSFLESLSKAVMDQQNDHRVETTIGLDDGVNDFGTGEVDPDTKVDYFKVTHKIKEEVMQPSILVGGTLKDYQLKGLQWMVSLYNNHLNGILADEMGLGKTIQTISLITYLIEKKKQQGPYLIIVPLSTLTNWNLEFDKWAPSVAKIVYKGPPQVRRALQMEIRQGGFQVLLTTFEYIIKDRPLLSKIKWLHMIIDEGHRMKNTKSKLTYTLRTHYNTRYRLILTGTPLQNNLPELWALLNFVLPKIFKSVKSFEEWFNTPFSNQGVQDKIDLNEEEQLLIIKRLHKVLRPFLLRRLKKDVESELPDKVEKVVKCKLSALQSRLYNQLKKFGMLYTSSDDKGKTGIKGLNNTIMQLRKICNHPFVFEGVENAINPTRRSNDMLYRTAGKFELLDRMLPKLRKTGHRVLIFFQMTQIMSIMEDFLNYRGFAYLRLDGSTKADDRSQLLQIFNAPDSPYFVFLLSTRAGGLGLNLQTADTVIIFDSDWNPHQDLQAQDRAHRIGQTKEVRIFRLITANSIEENILAKANYKLDIDGKVIQAGKFDNRSTDEDREAFLRNLLEDKNDEEEAEDSDVEEGLDDEELNEMLKRSDQELAIFKKIDMERNRTEAEMYKRMPGGKQLERLIQDDELPDVYKIEEVAETMDPLVELGRGQRARDEVRYDDGLTEEEWTEALENNGEIGSNRRQGDYHQQYSDDSDSGSRRRGMMDKKRGRTNKRSEPDSIKRKKAKRDDYSGPDLLPPPIRQQMTRIFEKCYQAVEESRAEDEHTYRQRSQLFMDLVSKRDYPIYYTMIKKPISMKMINKRIHSPYYKTTQQFKADFDLMFDNARTFNEEGSFVYEDADEMQKILHAQLDYYCPGGMLPPLEPSMNHYADKNPMAYPGSHYDGGYTH</sequence>
<feature type="compositionally biased region" description="Low complexity" evidence="11">
    <location>
        <begin position="140"/>
        <end position="152"/>
    </location>
</feature>
<feature type="compositionally biased region" description="Low complexity" evidence="11">
    <location>
        <begin position="182"/>
        <end position="209"/>
    </location>
</feature>
<evidence type="ECO:0000256" key="8">
    <source>
        <dbReference type="ARBA" id="ARBA00023163"/>
    </source>
</evidence>
<evidence type="ECO:0000256" key="5">
    <source>
        <dbReference type="ARBA" id="ARBA00022840"/>
    </source>
</evidence>
<dbReference type="GO" id="GO:0004386">
    <property type="term" value="F:helicase activity"/>
    <property type="evidence" value="ECO:0007669"/>
    <property type="project" value="UniProtKB-KW"/>
</dbReference>
<dbReference type="PROSITE" id="PS51666">
    <property type="entry name" value="QLQ"/>
    <property type="match status" value="1"/>
</dbReference>
<dbReference type="InParanoid" id="A0A168M575"/>
<feature type="domain" description="QLQ" evidence="16">
    <location>
        <begin position="103"/>
        <end position="138"/>
    </location>
</feature>
<organism evidence="17">
    <name type="scientific">Absidia glauca</name>
    <name type="common">Pin mould</name>
    <dbReference type="NCBI Taxonomy" id="4829"/>
    <lineage>
        <taxon>Eukaryota</taxon>
        <taxon>Fungi</taxon>
        <taxon>Fungi incertae sedis</taxon>
        <taxon>Mucoromycota</taxon>
        <taxon>Mucoromycotina</taxon>
        <taxon>Mucoromycetes</taxon>
        <taxon>Mucorales</taxon>
        <taxon>Cunninghamellaceae</taxon>
        <taxon>Absidia</taxon>
    </lineage>
</organism>
<feature type="compositionally biased region" description="Basic and acidic residues" evidence="11">
    <location>
        <begin position="1170"/>
        <end position="1180"/>
    </location>
</feature>
<keyword evidence="8" id="KW-0804">Transcription</keyword>
<evidence type="ECO:0000259" key="14">
    <source>
        <dbReference type="PROSITE" id="PS51194"/>
    </source>
</evidence>
<keyword evidence="5" id="KW-0067">ATP-binding</keyword>
<evidence type="ECO:0000256" key="9">
    <source>
        <dbReference type="ARBA" id="ARBA00023242"/>
    </source>
</evidence>
<dbReference type="GO" id="GO:0016787">
    <property type="term" value="F:hydrolase activity"/>
    <property type="evidence" value="ECO:0007669"/>
    <property type="project" value="UniProtKB-KW"/>
</dbReference>
<dbReference type="Pfam" id="PF00176">
    <property type="entry name" value="SNF2-rel_dom"/>
    <property type="match status" value="1"/>
</dbReference>
<evidence type="ECO:0000259" key="12">
    <source>
        <dbReference type="PROSITE" id="PS50014"/>
    </source>
</evidence>
<feature type="region of interest" description="Disordered" evidence="11">
    <location>
        <begin position="140"/>
        <end position="234"/>
    </location>
</feature>
<feature type="domain" description="Helicase ATP-binding" evidence="13">
    <location>
        <begin position="553"/>
        <end position="718"/>
    </location>
</feature>
<feature type="compositionally biased region" description="Polar residues" evidence="11">
    <location>
        <begin position="162"/>
        <end position="181"/>
    </location>
</feature>
<dbReference type="InterPro" id="IPR014978">
    <property type="entry name" value="Gln-Leu-Gln_QLQ"/>
</dbReference>
<feature type="compositionally biased region" description="Basic and acidic residues" evidence="11">
    <location>
        <begin position="1187"/>
        <end position="1204"/>
    </location>
</feature>
<dbReference type="PRINTS" id="PR00503">
    <property type="entry name" value="BROMODOMAIN"/>
</dbReference>
<evidence type="ECO:0000256" key="1">
    <source>
        <dbReference type="ARBA" id="ARBA00004123"/>
    </source>
</evidence>
<dbReference type="InterPro" id="IPR000330">
    <property type="entry name" value="SNF2_N"/>
</dbReference>
<protein>
    <submittedName>
        <fullName evidence="17">Uncharacterized protein</fullName>
    </submittedName>
</protein>
<dbReference type="InterPro" id="IPR027417">
    <property type="entry name" value="P-loop_NTPase"/>
</dbReference>
<dbReference type="GO" id="GO:0042393">
    <property type="term" value="F:histone binding"/>
    <property type="evidence" value="ECO:0007669"/>
    <property type="project" value="InterPro"/>
</dbReference>
<dbReference type="InterPro" id="IPR001487">
    <property type="entry name" value="Bromodomain"/>
</dbReference>
<dbReference type="InterPro" id="IPR029295">
    <property type="entry name" value="SnAC"/>
</dbReference>
<dbReference type="FunCoup" id="A0A168M575">
    <property type="interactions" value="920"/>
</dbReference>
<dbReference type="GO" id="GO:0005634">
    <property type="term" value="C:nucleus"/>
    <property type="evidence" value="ECO:0007669"/>
    <property type="project" value="UniProtKB-SubCell"/>
</dbReference>
<dbReference type="SMART" id="SM01314">
    <property type="entry name" value="SnAC"/>
    <property type="match status" value="1"/>
</dbReference>
<feature type="domain" description="Helicase C-terminal" evidence="14">
    <location>
        <begin position="864"/>
        <end position="1025"/>
    </location>
</feature>
<keyword evidence="4" id="KW-0347">Helicase</keyword>
<dbReference type="InterPro" id="IPR014012">
    <property type="entry name" value="HSA_dom"/>
</dbReference>
<dbReference type="SMART" id="SM00490">
    <property type="entry name" value="HELICc"/>
    <property type="match status" value="1"/>
</dbReference>
<keyword evidence="6" id="KW-0805">Transcription regulation</keyword>
<evidence type="ECO:0000259" key="13">
    <source>
        <dbReference type="PROSITE" id="PS51192"/>
    </source>
</evidence>
<dbReference type="InterPro" id="IPR036427">
    <property type="entry name" value="Bromodomain-like_sf"/>
</dbReference>
<dbReference type="EMBL" id="LT552047">
    <property type="protein sequence ID" value="SAL97970.1"/>
    <property type="molecule type" value="Genomic_DNA"/>
</dbReference>
<dbReference type="SUPFAM" id="SSF52540">
    <property type="entry name" value="P-loop containing nucleoside triphosphate hydrolases"/>
    <property type="match status" value="2"/>
</dbReference>
<evidence type="ECO:0000256" key="10">
    <source>
        <dbReference type="PROSITE-ProRule" id="PRU00035"/>
    </source>
</evidence>
<keyword evidence="9" id="KW-0539">Nucleus</keyword>
<dbReference type="GO" id="GO:0006355">
    <property type="term" value="P:regulation of DNA-templated transcription"/>
    <property type="evidence" value="ECO:0007669"/>
    <property type="project" value="InterPro"/>
</dbReference>
<evidence type="ECO:0000256" key="2">
    <source>
        <dbReference type="ARBA" id="ARBA00022741"/>
    </source>
</evidence>
<dbReference type="Pfam" id="PF08880">
    <property type="entry name" value="QLQ"/>
    <property type="match status" value="1"/>
</dbReference>
<keyword evidence="18" id="KW-1185">Reference proteome</keyword>
<dbReference type="FunFam" id="3.40.50.300:FF:000843">
    <property type="entry name" value="Chromatin structure-remodeling complex subunit snf21"/>
    <property type="match status" value="1"/>
</dbReference>
<proteinExistence type="predicted"/>
<dbReference type="GO" id="GO:0005524">
    <property type="term" value="F:ATP binding"/>
    <property type="evidence" value="ECO:0007669"/>
    <property type="project" value="UniProtKB-KW"/>
</dbReference>
<dbReference type="CDD" id="cd18793">
    <property type="entry name" value="SF2_C_SNF"/>
    <property type="match status" value="1"/>
</dbReference>
<evidence type="ECO:0000256" key="7">
    <source>
        <dbReference type="ARBA" id="ARBA00023117"/>
    </source>
</evidence>
<reference evidence="17" key="1">
    <citation type="submission" date="2016-04" db="EMBL/GenBank/DDBJ databases">
        <authorList>
            <person name="Evans L.H."/>
            <person name="Alamgir A."/>
            <person name="Owens N."/>
            <person name="Weber N.D."/>
            <person name="Virtaneva K."/>
            <person name="Barbian K."/>
            <person name="Babar A."/>
            <person name="Rosenke K."/>
        </authorList>
    </citation>
    <scope>NUCLEOTIDE SEQUENCE [LARGE SCALE GENOMIC DNA]</scope>
    <source>
        <strain evidence="17">CBS 101.48</strain>
    </source>
</reference>
<dbReference type="CDD" id="cd17996">
    <property type="entry name" value="DEXHc_SMARCA2_SMARCA4"/>
    <property type="match status" value="1"/>
</dbReference>
<dbReference type="GO" id="GO:1902494">
    <property type="term" value="C:catalytic complex"/>
    <property type="evidence" value="ECO:0007669"/>
    <property type="project" value="UniProtKB-ARBA"/>
</dbReference>
<dbReference type="STRING" id="4829.A0A168M575"/>
<keyword evidence="2" id="KW-0547">Nucleotide-binding</keyword>
<dbReference type="OrthoDB" id="5857104at2759"/>
<evidence type="ECO:0000256" key="6">
    <source>
        <dbReference type="ARBA" id="ARBA00023015"/>
    </source>
</evidence>